<name>A0A9P9L0D6_FUSSL</name>
<dbReference type="OrthoDB" id="5123901at2759"/>
<accession>A0A9P9L0D6</accession>
<dbReference type="AlphaFoldDB" id="A0A9P9L0D6"/>
<proteinExistence type="predicted"/>
<evidence type="ECO:0000313" key="2">
    <source>
        <dbReference type="Proteomes" id="UP000736672"/>
    </source>
</evidence>
<protein>
    <submittedName>
        <fullName evidence="1">Uncharacterized protein</fullName>
    </submittedName>
</protein>
<gene>
    <name evidence="1" type="ORF">B0J15DRAFT_591694</name>
</gene>
<evidence type="ECO:0000313" key="1">
    <source>
        <dbReference type="EMBL" id="KAH7271846.1"/>
    </source>
</evidence>
<organism evidence="1 2">
    <name type="scientific">Fusarium solani</name>
    <name type="common">Filamentous fungus</name>
    <dbReference type="NCBI Taxonomy" id="169388"/>
    <lineage>
        <taxon>Eukaryota</taxon>
        <taxon>Fungi</taxon>
        <taxon>Dikarya</taxon>
        <taxon>Ascomycota</taxon>
        <taxon>Pezizomycotina</taxon>
        <taxon>Sordariomycetes</taxon>
        <taxon>Hypocreomycetidae</taxon>
        <taxon>Hypocreales</taxon>
        <taxon>Nectriaceae</taxon>
        <taxon>Fusarium</taxon>
        <taxon>Fusarium solani species complex</taxon>
    </lineage>
</organism>
<dbReference type="EMBL" id="JAGTJS010000004">
    <property type="protein sequence ID" value="KAH7271846.1"/>
    <property type="molecule type" value="Genomic_DNA"/>
</dbReference>
<sequence>MSWCGTCDYSHWAPYSPAGECEPWIPRTCIRPCCRLCRFSIKCGQDIVAFTEDGRQSPTLPFPGEVEEVKTPELKAAFKSCFGETCGHHNEKGFACHAGCAALAERLGLTPAEYLPALAYSYEPPKSDERRRRELVRFRLQQALKRNLGRLPTEVWDYVAKDLVCEFATVAIPVVEPKTVFTIDPLEAVWAKYVEIDGVKYVKSVSNEHKPGDRLLWDKPKPPTGHVVYIAEDHLGINEITNHSEFTQSAQSKGVSTWWRTVPAEDSSTIDFKTDGVKLRSFSATALLPEVKWPYPMTPDEINGMSLYYTMLDREAKLIPVDINAPDTIGYSVGWHYGCVYLHAHKRGESLNFYHELDMRQTEVETKSAAVNENERHEPHAAKMARVAEESDIEWRYHPLNAGEAIEQVWIRQPRKLPQDEDDLNNSPYGPRYLWSDSPRDIAIGLVTNQSRTLVSGLHCDIPHERFPWRCIAKSSTASPMRIFFSYSLSGINLFAAPKSIASDEEPIPEDLYEEEPANFYWYGYDFHTSASLEDVAQVVTCKAIECNVINQGKPCINGLLFRYKDGSERTVGKFRLDCAQPPISFDKSPTLFLGIGKCGSPTRGDEHVVDVRLSAPKDRVGLKWKKFSAKEPLQWSWRQCWTKVSTPSWEYGHSSDSEEDD</sequence>
<comment type="caution">
    <text evidence="1">The sequence shown here is derived from an EMBL/GenBank/DDBJ whole genome shotgun (WGS) entry which is preliminary data.</text>
</comment>
<reference evidence="1" key="1">
    <citation type="journal article" date="2021" name="Nat. Commun.">
        <title>Genetic determinants of endophytism in the Arabidopsis root mycobiome.</title>
        <authorList>
            <person name="Mesny F."/>
            <person name="Miyauchi S."/>
            <person name="Thiergart T."/>
            <person name="Pickel B."/>
            <person name="Atanasova L."/>
            <person name="Karlsson M."/>
            <person name="Huettel B."/>
            <person name="Barry K.W."/>
            <person name="Haridas S."/>
            <person name="Chen C."/>
            <person name="Bauer D."/>
            <person name="Andreopoulos W."/>
            <person name="Pangilinan J."/>
            <person name="LaButti K."/>
            <person name="Riley R."/>
            <person name="Lipzen A."/>
            <person name="Clum A."/>
            <person name="Drula E."/>
            <person name="Henrissat B."/>
            <person name="Kohler A."/>
            <person name="Grigoriev I.V."/>
            <person name="Martin F.M."/>
            <person name="Hacquard S."/>
        </authorList>
    </citation>
    <scope>NUCLEOTIDE SEQUENCE</scope>
    <source>
        <strain evidence="1">FSSC 5 MPI-SDFR-AT-0091</strain>
    </source>
</reference>
<keyword evidence="2" id="KW-1185">Reference proteome</keyword>
<dbReference type="Proteomes" id="UP000736672">
    <property type="component" value="Unassembled WGS sequence"/>
</dbReference>